<sequence length="235" mass="25064">MSSRQPHPEDEDTGPLHVGEVRPPQTSQWEPRYDAPMSVNPRPVQRDRRPVVMSVTAVAGIVVLGIVVWLLWPSSDSGDDSDAATTSTTQSESPQEAEARLLGMLPPGYPEGSCEAVVPVNGALAQVSCDKNADPGGPLAATYTLAGDDESLKGLFDEVLSATSVVNCPGNIQSPGPWRRNATPELVAGTLVCGFQQSKPTVAWTTDENLMVSEVQSGPQGPNMVQLYTWWSSHS</sequence>
<evidence type="ECO:0000313" key="4">
    <source>
        <dbReference type="Proteomes" id="UP000078396"/>
    </source>
</evidence>
<name>A0A178M4P9_MYCIR</name>
<gene>
    <name evidence="3" type="ORF">A4X20_01170</name>
</gene>
<evidence type="ECO:0000256" key="2">
    <source>
        <dbReference type="SAM" id="Phobius"/>
    </source>
</evidence>
<dbReference type="Proteomes" id="UP000078396">
    <property type="component" value="Unassembled WGS sequence"/>
</dbReference>
<dbReference type="STRING" id="912594.AWC12_15235"/>
<comment type="caution">
    <text evidence="3">The sequence shown here is derived from an EMBL/GenBank/DDBJ whole genome shotgun (WGS) entry which is preliminary data.</text>
</comment>
<evidence type="ECO:0000256" key="1">
    <source>
        <dbReference type="SAM" id="MobiDB-lite"/>
    </source>
</evidence>
<feature type="region of interest" description="Disordered" evidence="1">
    <location>
        <begin position="1"/>
        <end position="49"/>
    </location>
</feature>
<keyword evidence="2" id="KW-0812">Transmembrane</keyword>
<feature type="compositionally biased region" description="Low complexity" evidence="1">
    <location>
        <begin position="83"/>
        <end position="96"/>
    </location>
</feature>
<dbReference type="RefSeq" id="WP_064279677.1">
    <property type="nucleotide sequence ID" value="NZ_LWCS01000001.1"/>
</dbReference>
<dbReference type="OrthoDB" id="4733602at2"/>
<feature type="transmembrane region" description="Helical" evidence="2">
    <location>
        <begin position="51"/>
        <end position="72"/>
    </location>
</feature>
<proteinExistence type="predicted"/>
<reference evidence="3 4" key="1">
    <citation type="submission" date="2016-04" db="EMBL/GenBank/DDBJ databases">
        <title>Draft Genome Sequences of Staphylococcus capitis Strain H36, S. capitis Strain H65, S. cohnii Strain H62, S. hominis Strain H69, Mycobacterium iranicum Strain H39, Plantibacter sp. Strain H53, Pseudomonas oryzihabitans Strain H72, and Microbacterium sp. Strain H83, isolated from residential settings.</title>
        <authorList>
            <person name="Lymperopoulou D."/>
            <person name="Adams R.I."/>
            <person name="Lindow S."/>
            <person name="Coil D.A."/>
            <person name="Jospin G."/>
            <person name="Eisen J.A."/>
        </authorList>
    </citation>
    <scope>NUCLEOTIDE SEQUENCE [LARGE SCALE GENOMIC DNA]</scope>
    <source>
        <strain evidence="3 4">H39</strain>
    </source>
</reference>
<dbReference type="EMBL" id="LWCS01000001">
    <property type="protein sequence ID" value="OAN42344.1"/>
    <property type="molecule type" value="Genomic_DNA"/>
</dbReference>
<keyword evidence="2" id="KW-1133">Transmembrane helix</keyword>
<accession>A0A178M4P9</accession>
<keyword evidence="2" id="KW-0472">Membrane</keyword>
<dbReference type="AlphaFoldDB" id="A0A178M4P9"/>
<protein>
    <recommendedName>
        <fullName evidence="5">Serine/threonine protein kinase</fullName>
    </recommendedName>
</protein>
<evidence type="ECO:0008006" key="5">
    <source>
        <dbReference type="Google" id="ProtNLM"/>
    </source>
</evidence>
<feature type="region of interest" description="Disordered" evidence="1">
    <location>
        <begin position="77"/>
        <end position="96"/>
    </location>
</feature>
<evidence type="ECO:0000313" key="3">
    <source>
        <dbReference type="EMBL" id="OAN42344.1"/>
    </source>
</evidence>
<organism evidence="3 4">
    <name type="scientific">Mycolicibacterium iranicum</name>
    <name type="common">Mycobacterium iranicum</name>
    <dbReference type="NCBI Taxonomy" id="912594"/>
    <lineage>
        <taxon>Bacteria</taxon>
        <taxon>Bacillati</taxon>
        <taxon>Actinomycetota</taxon>
        <taxon>Actinomycetes</taxon>
        <taxon>Mycobacteriales</taxon>
        <taxon>Mycobacteriaceae</taxon>
        <taxon>Mycolicibacterium</taxon>
    </lineage>
</organism>